<dbReference type="Gene3D" id="3.40.50.1980">
    <property type="entry name" value="Nitrogenase molybdenum iron protein domain"/>
    <property type="match status" value="2"/>
</dbReference>
<dbReference type="InterPro" id="IPR037923">
    <property type="entry name" value="HTH-like"/>
</dbReference>
<evidence type="ECO:0000256" key="2">
    <source>
        <dbReference type="ARBA" id="ARBA00008814"/>
    </source>
</evidence>
<evidence type="ECO:0000259" key="8">
    <source>
        <dbReference type="PROSITE" id="PS01124"/>
    </source>
</evidence>
<dbReference type="SUPFAM" id="SSF53807">
    <property type="entry name" value="Helical backbone' metal receptor"/>
    <property type="match status" value="1"/>
</dbReference>
<dbReference type="Pfam" id="PF02311">
    <property type="entry name" value="AraC_binding"/>
    <property type="match status" value="1"/>
</dbReference>
<evidence type="ECO:0000256" key="5">
    <source>
        <dbReference type="ARBA" id="ARBA00023015"/>
    </source>
</evidence>
<keyword evidence="5" id="KW-0805">Transcription regulation</keyword>
<dbReference type="PROSITE" id="PS01124">
    <property type="entry name" value="HTH_ARAC_FAMILY_2"/>
    <property type="match status" value="1"/>
</dbReference>
<keyword evidence="7" id="KW-0804">Transcription</keyword>
<comment type="caution">
    <text evidence="10">The sequence shown here is derived from an EMBL/GenBank/DDBJ whole genome shotgun (WGS) entry which is preliminary data.</text>
</comment>
<keyword evidence="11" id="KW-1185">Reference proteome</keyword>
<evidence type="ECO:0000313" key="11">
    <source>
        <dbReference type="Proteomes" id="UP001519287"/>
    </source>
</evidence>
<dbReference type="InterPro" id="IPR018062">
    <property type="entry name" value="HTH_AraC-typ_CS"/>
</dbReference>
<evidence type="ECO:0000256" key="7">
    <source>
        <dbReference type="ARBA" id="ARBA00023163"/>
    </source>
</evidence>
<dbReference type="InterPro" id="IPR051313">
    <property type="entry name" value="Bact_iron-sidero_bind"/>
</dbReference>
<dbReference type="InterPro" id="IPR002491">
    <property type="entry name" value="ABC_transptr_periplasmic_BD"/>
</dbReference>
<sequence length="547" mass="63341">MDAKRNVEMSGYDSLDGMWFMLREIEQIKNGTTDWELRMQFLESHLLLIMASGKGRLTIDGRFIELRQGSVYVCAPGQLVEAAVDALDERGFFYVRFDVSEDSSSADSHVQLVKRDSRFPVKGEIIASSPVSISVLCETICRCFGEQDRLQRFRSQIYFQELLYILLQDALLIQDSGTEVILEYMKSYIEEHYQDELTIEHLAKVAGISSRHFMRLFKKRVGCSAIDYLAIFRIKQAQQLMRKEGEHRLKDIARHVGYQDDIYFRRKFKHITGVPPAAFMKSSRQKIIAYHSLNIGQLIALQITPYAAPSDHPWTDYYRRKYQTDSVLPLSSNETISREELRRAAPDYIIGIDSFVSAGEQAKLGEIAPSFFVPWLNNNWREHLCLIAQFLDKNAEAEVWLENYENKARFVREQVKSVIKEDSLLILRISGDRYNVLGSRSLDAVFYDDLHIVPAHGIDRNLSDQLQYTAPDLLANFDADRILLIVDEDALSQTTRQTLQHSQPWSELKAVRNKRVDFLPAYPWLEYNAFTHELLLDEALKLWRDRA</sequence>
<dbReference type="InterPro" id="IPR018060">
    <property type="entry name" value="HTH_AraC"/>
</dbReference>
<keyword evidence="6" id="KW-0238">DNA-binding</keyword>
<dbReference type="InterPro" id="IPR003313">
    <property type="entry name" value="AraC-bd"/>
</dbReference>
<protein>
    <submittedName>
        <fullName evidence="10">ABC-type Fe3+-hydroxamate transport system substrate-binding protein</fullName>
    </submittedName>
</protein>
<evidence type="ECO:0000313" key="10">
    <source>
        <dbReference type="EMBL" id="MBP1989890.1"/>
    </source>
</evidence>
<dbReference type="PANTHER" id="PTHR30532:SF21">
    <property type="entry name" value="SIDEROPHORE-BINDING LIPOPROTEIN YFIY-RELATED"/>
    <property type="match status" value="1"/>
</dbReference>
<dbReference type="PANTHER" id="PTHR30532">
    <property type="entry name" value="IRON III DICITRATE-BINDING PERIPLASMIC PROTEIN"/>
    <property type="match status" value="1"/>
</dbReference>
<accession>A0ABS4IRY5</accession>
<reference evidence="10 11" key="1">
    <citation type="submission" date="2021-03" db="EMBL/GenBank/DDBJ databases">
        <title>Genomic Encyclopedia of Type Strains, Phase IV (KMG-IV): sequencing the most valuable type-strain genomes for metagenomic binning, comparative biology and taxonomic classification.</title>
        <authorList>
            <person name="Goeker M."/>
        </authorList>
    </citation>
    <scope>NUCLEOTIDE SEQUENCE [LARGE SCALE GENOMIC DNA]</scope>
    <source>
        <strain evidence="10 11">DSM 26048</strain>
    </source>
</reference>
<dbReference type="Proteomes" id="UP001519287">
    <property type="component" value="Unassembled WGS sequence"/>
</dbReference>
<dbReference type="Gene3D" id="1.10.10.60">
    <property type="entry name" value="Homeodomain-like"/>
    <property type="match status" value="2"/>
</dbReference>
<evidence type="ECO:0000256" key="4">
    <source>
        <dbReference type="ARBA" id="ARBA00022729"/>
    </source>
</evidence>
<dbReference type="SUPFAM" id="SSF51215">
    <property type="entry name" value="Regulatory protein AraC"/>
    <property type="match status" value="1"/>
</dbReference>
<feature type="domain" description="HTH araC/xylS-type" evidence="8">
    <location>
        <begin position="183"/>
        <end position="282"/>
    </location>
</feature>
<evidence type="ECO:0000256" key="3">
    <source>
        <dbReference type="ARBA" id="ARBA00022448"/>
    </source>
</evidence>
<dbReference type="EMBL" id="JAGGLB010000003">
    <property type="protein sequence ID" value="MBP1989890.1"/>
    <property type="molecule type" value="Genomic_DNA"/>
</dbReference>
<dbReference type="Pfam" id="PF12833">
    <property type="entry name" value="HTH_18"/>
    <property type="match status" value="1"/>
</dbReference>
<dbReference type="InterPro" id="IPR009057">
    <property type="entry name" value="Homeodomain-like_sf"/>
</dbReference>
<comment type="similarity">
    <text evidence="2">Belongs to the bacterial solute-binding protein 8 family.</text>
</comment>
<dbReference type="Pfam" id="PF01497">
    <property type="entry name" value="Peripla_BP_2"/>
    <property type="match status" value="1"/>
</dbReference>
<proteinExistence type="inferred from homology"/>
<name>A0ABS4IRY5_9BACL</name>
<evidence type="ECO:0000256" key="1">
    <source>
        <dbReference type="ARBA" id="ARBA00004196"/>
    </source>
</evidence>
<keyword evidence="4" id="KW-0732">Signal</keyword>
<keyword evidence="3" id="KW-0813">Transport</keyword>
<evidence type="ECO:0000259" key="9">
    <source>
        <dbReference type="PROSITE" id="PS50983"/>
    </source>
</evidence>
<gene>
    <name evidence="10" type="ORF">J2Z66_001488</name>
</gene>
<dbReference type="RefSeq" id="WP_209970668.1">
    <property type="nucleotide sequence ID" value="NZ_JAGGLB010000003.1"/>
</dbReference>
<dbReference type="SUPFAM" id="SSF46689">
    <property type="entry name" value="Homeodomain-like"/>
    <property type="match status" value="2"/>
</dbReference>
<feature type="domain" description="Fe/B12 periplasmic-binding" evidence="9">
    <location>
        <begin position="286"/>
        <end position="547"/>
    </location>
</feature>
<organism evidence="10 11">
    <name type="scientific">Paenibacillus eucommiae</name>
    <dbReference type="NCBI Taxonomy" id="1355755"/>
    <lineage>
        <taxon>Bacteria</taxon>
        <taxon>Bacillati</taxon>
        <taxon>Bacillota</taxon>
        <taxon>Bacilli</taxon>
        <taxon>Bacillales</taxon>
        <taxon>Paenibacillaceae</taxon>
        <taxon>Paenibacillus</taxon>
    </lineage>
</organism>
<comment type="subcellular location">
    <subcellularLocation>
        <location evidence="1">Cell envelope</location>
    </subcellularLocation>
</comment>
<dbReference type="SMART" id="SM00342">
    <property type="entry name" value="HTH_ARAC"/>
    <property type="match status" value="1"/>
</dbReference>
<dbReference type="PROSITE" id="PS50983">
    <property type="entry name" value="FE_B12_PBP"/>
    <property type="match status" value="1"/>
</dbReference>
<evidence type="ECO:0000256" key="6">
    <source>
        <dbReference type="ARBA" id="ARBA00023125"/>
    </source>
</evidence>
<dbReference type="PROSITE" id="PS00041">
    <property type="entry name" value="HTH_ARAC_FAMILY_1"/>
    <property type="match status" value="1"/>
</dbReference>